<dbReference type="EMBL" id="LHXX01000031">
    <property type="protein sequence ID" value="KXB01968.1"/>
    <property type="molecule type" value="Genomic_DNA"/>
</dbReference>
<dbReference type="AlphaFoldDB" id="A0A133V697"/>
<gene>
    <name evidence="2" type="ORF">AKJ43_02775</name>
</gene>
<keyword evidence="1" id="KW-0472">Membrane</keyword>
<feature type="transmembrane region" description="Helical" evidence="1">
    <location>
        <begin position="187"/>
        <end position="208"/>
    </location>
</feature>
<proteinExistence type="predicted"/>
<feature type="transmembrane region" description="Helical" evidence="1">
    <location>
        <begin position="33"/>
        <end position="57"/>
    </location>
</feature>
<sequence>MGFSGLFLSVILVSKLFLGEWKPRRIGWVKENFSMSFLWVSAVCLPLTLSSLVRVHVAGVSTVIESYHGAPGASAPYSLWLPLFAIVLWALFGATSFSFLQAFPYESLREYPKKYVLPSIALLFILLYNAPLVTGEFNVCDILWLGIIFLLLYHKFRNSLSLILAYVTLFEFPVLWCFGAAWGEAAFFTVLYARVAWSGIAALTLVLFKLKSTL</sequence>
<accession>A0A133V697</accession>
<keyword evidence="1" id="KW-0812">Transmembrane</keyword>
<feature type="transmembrane region" description="Helical" evidence="1">
    <location>
        <begin position="160"/>
        <end position="181"/>
    </location>
</feature>
<evidence type="ECO:0000313" key="3">
    <source>
        <dbReference type="Proteomes" id="UP000070400"/>
    </source>
</evidence>
<evidence type="ECO:0000256" key="1">
    <source>
        <dbReference type="SAM" id="Phobius"/>
    </source>
</evidence>
<organism evidence="2 3">
    <name type="scientific">candidate division MSBL1 archaeon SCGC-AAA261D19</name>
    <dbReference type="NCBI Taxonomy" id="1698273"/>
    <lineage>
        <taxon>Archaea</taxon>
        <taxon>Methanobacteriati</taxon>
        <taxon>Methanobacteriota</taxon>
        <taxon>candidate division MSBL1</taxon>
    </lineage>
</organism>
<protein>
    <submittedName>
        <fullName evidence="2">Uncharacterized protein</fullName>
    </submittedName>
</protein>
<keyword evidence="3" id="KW-1185">Reference proteome</keyword>
<feature type="transmembrane region" description="Helical" evidence="1">
    <location>
        <begin position="77"/>
        <end position="103"/>
    </location>
</feature>
<dbReference type="Proteomes" id="UP000070400">
    <property type="component" value="Unassembled WGS sequence"/>
</dbReference>
<comment type="caution">
    <text evidence="2">The sequence shown here is derived from an EMBL/GenBank/DDBJ whole genome shotgun (WGS) entry which is preliminary data.</text>
</comment>
<keyword evidence="1" id="KW-1133">Transmembrane helix</keyword>
<reference evidence="2 3" key="1">
    <citation type="journal article" date="2016" name="Sci. Rep.">
        <title>Metabolic traits of an uncultured archaeal lineage -MSBL1- from brine pools of the Red Sea.</title>
        <authorList>
            <person name="Mwirichia R."/>
            <person name="Alam I."/>
            <person name="Rashid M."/>
            <person name="Vinu M."/>
            <person name="Ba-Alawi W."/>
            <person name="Anthony Kamau A."/>
            <person name="Kamanda Ngugi D."/>
            <person name="Goker M."/>
            <person name="Klenk H.P."/>
            <person name="Bajic V."/>
            <person name="Stingl U."/>
        </authorList>
    </citation>
    <scope>NUCLEOTIDE SEQUENCE [LARGE SCALE GENOMIC DNA]</scope>
    <source>
        <strain evidence="2">SCGC-AAA261D19</strain>
    </source>
</reference>
<feature type="transmembrane region" description="Helical" evidence="1">
    <location>
        <begin position="136"/>
        <end position="153"/>
    </location>
</feature>
<name>A0A133V697_9EURY</name>
<evidence type="ECO:0000313" key="2">
    <source>
        <dbReference type="EMBL" id="KXB01968.1"/>
    </source>
</evidence>